<keyword evidence="2" id="KW-0813">Transport</keyword>
<feature type="transmembrane region" description="Helical" evidence="6">
    <location>
        <begin position="286"/>
        <end position="305"/>
    </location>
</feature>
<evidence type="ECO:0000259" key="7">
    <source>
        <dbReference type="PROSITE" id="PS50850"/>
    </source>
</evidence>
<feature type="transmembrane region" description="Helical" evidence="6">
    <location>
        <begin position="219"/>
        <end position="238"/>
    </location>
</feature>
<feature type="transmembrane region" description="Helical" evidence="6">
    <location>
        <begin position="372"/>
        <end position="399"/>
    </location>
</feature>
<gene>
    <name evidence="8" type="ORF">SAMN02745168_2661</name>
</gene>
<evidence type="ECO:0000256" key="1">
    <source>
        <dbReference type="ARBA" id="ARBA00004651"/>
    </source>
</evidence>
<dbReference type="PANTHER" id="PTHR11360">
    <property type="entry name" value="MONOCARBOXYLATE TRANSPORTER"/>
    <property type="match status" value="1"/>
</dbReference>
<dbReference type="GO" id="GO:0005886">
    <property type="term" value="C:plasma membrane"/>
    <property type="evidence" value="ECO:0007669"/>
    <property type="project" value="UniProtKB-SubCell"/>
</dbReference>
<dbReference type="InterPro" id="IPR011701">
    <property type="entry name" value="MFS"/>
</dbReference>
<organism evidence="8 9">
    <name type="scientific">Papillibacter cinnamivorans DSM 12816</name>
    <dbReference type="NCBI Taxonomy" id="1122930"/>
    <lineage>
        <taxon>Bacteria</taxon>
        <taxon>Bacillati</taxon>
        <taxon>Bacillota</taxon>
        <taxon>Clostridia</taxon>
        <taxon>Eubacteriales</taxon>
        <taxon>Oscillospiraceae</taxon>
        <taxon>Papillibacter</taxon>
    </lineage>
</organism>
<feature type="domain" description="Major facilitator superfamily (MFS) profile" evidence="7">
    <location>
        <begin position="6"/>
        <end position="404"/>
    </location>
</feature>
<dbReference type="Proteomes" id="UP000192790">
    <property type="component" value="Unassembled WGS sequence"/>
</dbReference>
<dbReference type="OrthoDB" id="9793415at2"/>
<accession>A0A1W2CB41</accession>
<keyword evidence="4 6" id="KW-1133">Transmembrane helix</keyword>
<feature type="transmembrane region" description="Helical" evidence="6">
    <location>
        <begin position="347"/>
        <end position="366"/>
    </location>
</feature>
<sequence length="414" mass="44979">MDFHKTRWSCLLAAFLIQLTPGIVYAWSVFQQPLIQKYGFSPTAAALTFTFSFSVTMLTQLFFGPRISQLPIRRTMRIGALLFTAGFAGCGLIRGSVLELYLYFGVFCGISAGFIFPVLVSYGMRLFPDKPGLGAGVMSAGSALGGLLWAPAFNRLFELTGNVSYPFLIIGIVLLPVIFFLSRFLLEPPSDFAPAPAAQRTHNESLLDLGRLRMVKHPLFYCTYPALVFGLLVGLMILSQGSPILQWAFGMSPGRASVVVGFLSMSSAAGRFVWGTVADRAGRLRVLLVNHCLMGLSMLLIPLVATPGVFIALLILCCFCYGGFMTLVPQMAALVFGQNHFAENYTVFFSTIAVSSLIGPPVIAVLRERSGGFSGAFTFGLFCSAAGIILTLILFSAFARGRRVRQKESDPVNR</sequence>
<keyword evidence="9" id="KW-1185">Reference proteome</keyword>
<proteinExistence type="predicted"/>
<dbReference type="EMBL" id="FWXW01000008">
    <property type="protein sequence ID" value="SMC81888.1"/>
    <property type="molecule type" value="Genomic_DNA"/>
</dbReference>
<dbReference type="InterPro" id="IPR036259">
    <property type="entry name" value="MFS_trans_sf"/>
</dbReference>
<dbReference type="STRING" id="1122930.SAMN02745168_2661"/>
<dbReference type="Gene3D" id="1.20.1250.20">
    <property type="entry name" value="MFS general substrate transporter like domains"/>
    <property type="match status" value="2"/>
</dbReference>
<feature type="transmembrane region" description="Helical" evidence="6">
    <location>
        <begin position="75"/>
        <end position="94"/>
    </location>
</feature>
<evidence type="ECO:0000256" key="6">
    <source>
        <dbReference type="SAM" id="Phobius"/>
    </source>
</evidence>
<comment type="subcellular location">
    <subcellularLocation>
        <location evidence="1">Cell membrane</location>
        <topology evidence="1">Multi-pass membrane protein</topology>
    </subcellularLocation>
</comment>
<evidence type="ECO:0000256" key="3">
    <source>
        <dbReference type="ARBA" id="ARBA00022692"/>
    </source>
</evidence>
<dbReference type="InterPro" id="IPR050327">
    <property type="entry name" value="Proton-linked_MCT"/>
</dbReference>
<keyword evidence="3 6" id="KW-0812">Transmembrane</keyword>
<evidence type="ECO:0000256" key="5">
    <source>
        <dbReference type="ARBA" id="ARBA00023136"/>
    </source>
</evidence>
<feature type="transmembrane region" description="Helical" evidence="6">
    <location>
        <begin position="100"/>
        <end position="120"/>
    </location>
</feature>
<feature type="transmembrane region" description="Helical" evidence="6">
    <location>
        <begin position="311"/>
        <end position="335"/>
    </location>
</feature>
<dbReference type="GO" id="GO:0022857">
    <property type="term" value="F:transmembrane transporter activity"/>
    <property type="evidence" value="ECO:0007669"/>
    <property type="project" value="InterPro"/>
</dbReference>
<feature type="transmembrane region" description="Helical" evidence="6">
    <location>
        <begin position="165"/>
        <end position="186"/>
    </location>
</feature>
<dbReference type="Pfam" id="PF07690">
    <property type="entry name" value="MFS_1"/>
    <property type="match status" value="2"/>
</dbReference>
<evidence type="ECO:0000313" key="9">
    <source>
        <dbReference type="Proteomes" id="UP000192790"/>
    </source>
</evidence>
<name>A0A1W2CB41_9FIRM</name>
<dbReference type="InterPro" id="IPR020846">
    <property type="entry name" value="MFS_dom"/>
</dbReference>
<dbReference type="PROSITE" id="PS50850">
    <property type="entry name" value="MFS"/>
    <property type="match status" value="1"/>
</dbReference>
<evidence type="ECO:0000313" key="8">
    <source>
        <dbReference type="EMBL" id="SMC81888.1"/>
    </source>
</evidence>
<evidence type="ECO:0000256" key="4">
    <source>
        <dbReference type="ARBA" id="ARBA00022989"/>
    </source>
</evidence>
<feature type="transmembrane region" description="Helical" evidence="6">
    <location>
        <begin position="42"/>
        <end position="63"/>
    </location>
</feature>
<dbReference type="RefSeq" id="WP_084235332.1">
    <property type="nucleotide sequence ID" value="NZ_FWXW01000008.1"/>
</dbReference>
<feature type="transmembrane region" description="Helical" evidence="6">
    <location>
        <begin position="258"/>
        <end position="274"/>
    </location>
</feature>
<keyword evidence="5 6" id="KW-0472">Membrane</keyword>
<protein>
    <submittedName>
        <fullName evidence="8">Major Facilitator Superfamily protein</fullName>
    </submittedName>
</protein>
<evidence type="ECO:0000256" key="2">
    <source>
        <dbReference type="ARBA" id="ARBA00022448"/>
    </source>
</evidence>
<dbReference type="AlphaFoldDB" id="A0A1W2CB41"/>
<feature type="transmembrane region" description="Helical" evidence="6">
    <location>
        <begin position="132"/>
        <end position="153"/>
    </location>
</feature>
<dbReference type="SUPFAM" id="SSF103473">
    <property type="entry name" value="MFS general substrate transporter"/>
    <property type="match status" value="1"/>
</dbReference>
<reference evidence="8 9" key="1">
    <citation type="submission" date="2017-04" db="EMBL/GenBank/DDBJ databases">
        <authorList>
            <person name="Afonso C.L."/>
            <person name="Miller P.J."/>
            <person name="Scott M.A."/>
            <person name="Spackman E."/>
            <person name="Goraichik I."/>
            <person name="Dimitrov K.M."/>
            <person name="Suarez D.L."/>
            <person name="Swayne D.E."/>
        </authorList>
    </citation>
    <scope>NUCLEOTIDE SEQUENCE [LARGE SCALE GENOMIC DNA]</scope>
    <source>
        <strain evidence="8 9">DSM 12816</strain>
    </source>
</reference>